<proteinExistence type="predicted"/>
<evidence type="ECO:0000313" key="3">
    <source>
        <dbReference type="Proteomes" id="UP000663823"/>
    </source>
</evidence>
<dbReference type="AlphaFoldDB" id="A0A820J0K2"/>
<comment type="caution">
    <text evidence="2">The sequence shown here is derived from an EMBL/GenBank/DDBJ whole genome shotgun (WGS) entry which is preliminary data.</text>
</comment>
<protein>
    <submittedName>
        <fullName evidence="2">Uncharacterized protein</fullName>
    </submittedName>
</protein>
<feature type="region of interest" description="Disordered" evidence="1">
    <location>
        <begin position="26"/>
        <end position="91"/>
    </location>
</feature>
<organism evidence="2 3">
    <name type="scientific">Rotaria sordida</name>
    <dbReference type="NCBI Taxonomy" id="392033"/>
    <lineage>
        <taxon>Eukaryota</taxon>
        <taxon>Metazoa</taxon>
        <taxon>Spiralia</taxon>
        <taxon>Gnathifera</taxon>
        <taxon>Rotifera</taxon>
        <taxon>Eurotatoria</taxon>
        <taxon>Bdelloidea</taxon>
        <taxon>Philodinida</taxon>
        <taxon>Philodinidae</taxon>
        <taxon>Rotaria</taxon>
    </lineage>
</organism>
<feature type="compositionally biased region" description="Basic and acidic residues" evidence="1">
    <location>
        <begin position="40"/>
        <end position="49"/>
    </location>
</feature>
<feature type="non-terminal residue" evidence="2">
    <location>
        <position position="1"/>
    </location>
</feature>
<feature type="non-terminal residue" evidence="2">
    <location>
        <position position="91"/>
    </location>
</feature>
<evidence type="ECO:0000256" key="1">
    <source>
        <dbReference type="SAM" id="MobiDB-lite"/>
    </source>
</evidence>
<feature type="compositionally biased region" description="Acidic residues" evidence="1">
    <location>
        <begin position="65"/>
        <end position="83"/>
    </location>
</feature>
<reference evidence="2" key="1">
    <citation type="submission" date="2021-02" db="EMBL/GenBank/DDBJ databases">
        <authorList>
            <person name="Nowell W R."/>
        </authorList>
    </citation>
    <scope>NUCLEOTIDE SEQUENCE</scope>
</reference>
<gene>
    <name evidence="2" type="ORF">OTI717_LOCUS42549</name>
</gene>
<dbReference type="EMBL" id="CAJOAX010052568">
    <property type="protein sequence ID" value="CAF4317831.1"/>
    <property type="molecule type" value="Genomic_DNA"/>
</dbReference>
<accession>A0A820J0K2</accession>
<sequence>EHKIFTIIGPYPALREALRRRGWIEKFDRSPLLPSMHGNKKSDKKNNKSDDDDDDDNNNNNNNNNDDELGDDDLDENPMDDPDDNKIPPWE</sequence>
<name>A0A820J0K2_9BILA</name>
<dbReference type="Proteomes" id="UP000663823">
    <property type="component" value="Unassembled WGS sequence"/>
</dbReference>
<evidence type="ECO:0000313" key="2">
    <source>
        <dbReference type="EMBL" id="CAF4317831.1"/>
    </source>
</evidence>